<evidence type="ECO:0000313" key="2">
    <source>
        <dbReference type="EMBL" id="KAJ4377294.1"/>
    </source>
</evidence>
<feature type="compositionally biased region" description="Polar residues" evidence="1">
    <location>
        <begin position="61"/>
        <end position="73"/>
    </location>
</feature>
<keyword evidence="3" id="KW-1185">Reference proteome</keyword>
<feature type="compositionally biased region" description="Low complexity" evidence="1">
    <location>
        <begin position="323"/>
        <end position="346"/>
    </location>
</feature>
<feature type="compositionally biased region" description="Basic and acidic residues" evidence="1">
    <location>
        <begin position="203"/>
        <end position="216"/>
    </location>
</feature>
<feature type="region of interest" description="Disordered" evidence="1">
    <location>
        <begin position="191"/>
        <end position="346"/>
    </location>
</feature>
<feature type="region of interest" description="Disordered" evidence="1">
    <location>
        <begin position="1"/>
        <end position="20"/>
    </location>
</feature>
<feature type="compositionally biased region" description="Polar residues" evidence="1">
    <location>
        <begin position="281"/>
        <end position="294"/>
    </location>
</feature>
<dbReference type="AlphaFoldDB" id="A0A9W8YG26"/>
<comment type="caution">
    <text evidence="2">The sequence shown here is derived from an EMBL/GenBank/DDBJ whole genome shotgun (WGS) entry which is preliminary data.</text>
</comment>
<feature type="compositionally biased region" description="Polar residues" evidence="1">
    <location>
        <begin position="1"/>
        <end position="15"/>
    </location>
</feature>
<dbReference type="Proteomes" id="UP001140560">
    <property type="component" value="Unassembled WGS sequence"/>
</dbReference>
<organism evidence="2 3">
    <name type="scientific">Neocucurbitaria cava</name>
    <dbReference type="NCBI Taxonomy" id="798079"/>
    <lineage>
        <taxon>Eukaryota</taxon>
        <taxon>Fungi</taxon>
        <taxon>Dikarya</taxon>
        <taxon>Ascomycota</taxon>
        <taxon>Pezizomycotina</taxon>
        <taxon>Dothideomycetes</taxon>
        <taxon>Pleosporomycetidae</taxon>
        <taxon>Pleosporales</taxon>
        <taxon>Pleosporineae</taxon>
        <taxon>Cucurbitariaceae</taxon>
        <taxon>Neocucurbitaria</taxon>
    </lineage>
</organism>
<gene>
    <name evidence="2" type="ORF">N0V83_000118</name>
</gene>
<protein>
    <submittedName>
        <fullName evidence="2">Uncharacterized protein</fullName>
    </submittedName>
</protein>
<proteinExistence type="predicted"/>
<dbReference type="EMBL" id="JAPEUY010000001">
    <property type="protein sequence ID" value="KAJ4377294.1"/>
    <property type="molecule type" value="Genomic_DNA"/>
</dbReference>
<reference evidence="2" key="1">
    <citation type="submission" date="2022-10" db="EMBL/GenBank/DDBJ databases">
        <title>Tapping the CABI collections for fungal endophytes: first genome assemblies for Collariella, Neodidymelliopsis, Ascochyta clinopodiicola, Didymella pomorum, Didymosphaeria variabile, Neocosmospora piperis and Neocucurbitaria cava.</title>
        <authorList>
            <person name="Hill R."/>
        </authorList>
    </citation>
    <scope>NUCLEOTIDE SEQUENCE</scope>
    <source>
        <strain evidence="2">IMI 356814</strain>
    </source>
</reference>
<accession>A0A9W8YG26</accession>
<feature type="region of interest" description="Disordered" evidence="1">
    <location>
        <begin position="51"/>
        <end position="90"/>
    </location>
</feature>
<name>A0A9W8YG26_9PLEO</name>
<sequence>MSFTLTTHPSVSVSMLGTPRTRTDTSRLLKLQIYCDFAIYISALNTSPKQHNVPMMDTPSLPESNQLHNTSKSSNEDEVTAKSQVQPQETSADTYMETNHDDDQQHKDDMKHLGGMLKQYNSMKRDASIDAKGSYMPRMWRIASMLDAAEEQGDLAVPYESAPRELTLAPDVTSTEGKRWFVERKGVLAPESDKKRKSKKSKVSGDKDIVMRDAHVKTPATSNSVSGVPPVPGGNNVSSNPRLPPKGLFQATPMRGVRPPPPVQNNTSRHHHHQQHQPQQSNPNARRPQATSSVAPKPTTPAKDIDVIIISSDDDEQPPPQPSRRQPTTTTSTTNPPPTITTTSSLLPSTNANLRAQNLESAIHSALSRSANSTTTHGGGNGRSKEILEYVLDDMLEIMEESDDECKGVVEAVMDGMASRKERKIFRSLVKVAVEGGRIGMREVRVG</sequence>
<evidence type="ECO:0000256" key="1">
    <source>
        <dbReference type="SAM" id="MobiDB-lite"/>
    </source>
</evidence>
<evidence type="ECO:0000313" key="3">
    <source>
        <dbReference type="Proteomes" id="UP001140560"/>
    </source>
</evidence>
<feature type="compositionally biased region" description="Polar residues" evidence="1">
    <location>
        <begin position="81"/>
        <end position="90"/>
    </location>
</feature>